<dbReference type="SUPFAM" id="SSF102114">
    <property type="entry name" value="Radical SAM enzymes"/>
    <property type="match status" value="1"/>
</dbReference>
<keyword evidence="3" id="KW-0949">S-adenosyl-L-methionine</keyword>
<gene>
    <name evidence="9" type="ORF">SAMN04488556_2074</name>
</gene>
<evidence type="ECO:0000259" key="8">
    <source>
        <dbReference type="PROSITE" id="PS51918"/>
    </source>
</evidence>
<evidence type="ECO:0000256" key="5">
    <source>
        <dbReference type="ARBA" id="ARBA00023004"/>
    </source>
</evidence>
<evidence type="ECO:0000256" key="1">
    <source>
        <dbReference type="ARBA" id="ARBA00001966"/>
    </source>
</evidence>
<dbReference type="InterPro" id="IPR007197">
    <property type="entry name" value="rSAM"/>
</dbReference>
<feature type="domain" description="Radical SAM core" evidence="8">
    <location>
        <begin position="121"/>
        <end position="394"/>
    </location>
</feature>
<dbReference type="Pfam" id="PF04055">
    <property type="entry name" value="Radical_SAM"/>
    <property type="match status" value="1"/>
</dbReference>
<proteinExistence type="predicted"/>
<dbReference type="NCBIfam" id="NF005609">
    <property type="entry name" value="PRK07360.1"/>
    <property type="match status" value="1"/>
</dbReference>
<sequence length="501" mass="55716">MYLQRLRAGSVRFETIPPEAALGDSGDFSRVSPRFWRCNGFIATMERPVTEADLEFEHVPETDQSFENALEKARNKNRLTVDDGIELLTTGTDVDGIDQRRKERVLEAADRRRADVVGEEVTFIANLNNNVTTACNVGCLFCNFKDAAHTFESDAEMESQGFTKTPAESREIVSNAADRGIYEVTSVSGLHPAFALDDEHLEILEATENRKEVNFKPPERYDTDPGTYAEQMEAMSVDGVHVHSMTPEEAYHARRGTDWSYEDVYSRLRDAGLDTVPGTAAEILVEEVREVICPGKISTDGWLEAMEAAADAGHGLTSTIMYGHVENEAHRVMHLKRIRDLQERVDGAIAEFVPLSFIHQNTPLYEHDVVSSGASTDEDELLIAVSRLFLDNIDHIQSSWVKYGDQQGLKMLSCGADDFMGTILSEEITKRAGGEYGEFRSVEDYVDLITSIGRVPVERSTDYEKRRVVDPDDPPFGPQLGPKADGTPLLARGDDTVPADD</sequence>
<name>A0A1I6RT47_9EURY</name>
<dbReference type="GO" id="GO:0046872">
    <property type="term" value="F:metal ion binding"/>
    <property type="evidence" value="ECO:0007669"/>
    <property type="project" value="UniProtKB-KW"/>
</dbReference>
<dbReference type="EMBL" id="FOZS01000002">
    <property type="protein sequence ID" value="SFS67770.1"/>
    <property type="molecule type" value="Genomic_DNA"/>
</dbReference>
<dbReference type="SFLD" id="SFLDG01064">
    <property type="entry name" value="F420__menaquinone_cofactor_bio"/>
    <property type="match status" value="1"/>
</dbReference>
<dbReference type="CDD" id="cd01335">
    <property type="entry name" value="Radical_SAM"/>
    <property type="match status" value="1"/>
</dbReference>
<dbReference type="PANTHER" id="PTHR43076:SF1">
    <property type="entry name" value="LIPOYL SYNTHASE 2"/>
    <property type="match status" value="1"/>
</dbReference>
<dbReference type="InterPro" id="IPR013785">
    <property type="entry name" value="Aldolase_TIM"/>
</dbReference>
<protein>
    <submittedName>
        <fullName evidence="9">FO synthase subunit 2</fullName>
    </submittedName>
</protein>
<dbReference type="SFLD" id="SFLDG01388">
    <property type="entry name" value="7_8-didemethyl-8-hydroxy-5-dea"/>
    <property type="match status" value="1"/>
</dbReference>
<dbReference type="InterPro" id="IPR058240">
    <property type="entry name" value="rSAM_sf"/>
</dbReference>
<feature type="region of interest" description="Disordered" evidence="7">
    <location>
        <begin position="462"/>
        <end position="501"/>
    </location>
</feature>
<dbReference type="PANTHER" id="PTHR43076">
    <property type="entry name" value="FO SYNTHASE (COFH)"/>
    <property type="match status" value="1"/>
</dbReference>
<evidence type="ECO:0000256" key="4">
    <source>
        <dbReference type="ARBA" id="ARBA00022723"/>
    </source>
</evidence>
<dbReference type="AlphaFoldDB" id="A0A1I6RT47"/>
<keyword evidence="10" id="KW-1185">Reference proteome</keyword>
<keyword evidence="6" id="KW-0411">Iron-sulfur</keyword>
<evidence type="ECO:0000256" key="7">
    <source>
        <dbReference type="SAM" id="MobiDB-lite"/>
    </source>
</evidence>
<accession>A0A1I6RT47</accession>
<evidence type="ECO:0000313" key="9">
    <source>
        <dbReference type="EMBL" id="SFS67770.1"/>
    </source>
</evidence>
<dbReference type="SFLD" id="SFLDS00029">
    <property type="entry name" value="Radical_SAM"/>
    <property type="match status" value="1"/>
</dbReference>
<dbReference type="PROSITE" id="PS51918">
    <property type="entry name" value="RADICAL_SAM"/>
    <property type="match status" value="1"/>
</dbReference>
<dbReference type="Proteomes" id="UP000199199">
    <property type="component" value="Unassembled WGS sequence"/>
</dbReference>
<dbReference type="GO" id="GO:0051539">
    <property type="term" value="F:4 iron, 4 sulfur cluster binding"/>
    <property type="evidence" value="ECO:0007669"/>
    <property type="project" value="UniProtKB-KW"/>
</dbReference>
<evidence type="ECO:0000256" key="3">
    <source>
        <dbReference type="ARBA" id="ARBA00022691"/>
    </source>
</evidence>
<dbReference type="Gene3D" id="3.20.20.70">
    <property type="entry name" value="Aldolase class I"/>
    <property type="match status" value="1"/>
</dbReference>
<dbReference type="InterPro" id="IPR034405">
    <property type="entry name" value="F420"/>
</dbReference>
<organism evidence="9 10">
    <name type="scientific">Halostagnicola kamekurae</name>
    <dbReference type="NCBI Taxonomy" id="619731"/>
    <lineage>
        <taxon>Archaea</taxon>
        <taxon>Methanobacteriati</taxon>
        <taxon>Methanobacteriota</taxon>
        <taxon>Stenosarchaea group</taxon>
        <taxon>Halobacteria</taxon>
        <taxon>Halobacteriales</taxon>
        <taxon>Natrialbaceae</taxon>
        <taxon>Halostagnicola</taxon>
    </lineage>
</organism>
<comment type="cofactor">
    <cofactor evidence="1">
        <name>[4Fe-4S] cluster</name>
        <dbReference type="ChEBI" id="CHEBI:49883"/>
    </cofactor>
</comment>
<dbReference type="InterPro" id="IPR045567">
    <property type="entry name" value="CofH/MnqC-like_C"/>
</dbReference>
<dbReference type="GO" id="GO:0044689">
    <property type="term" value="F:7,8-didemethyl-8-hydroxy-5-deazariboflavin synthase activity"/>
    <property type="evidence" value="ECO:0007669"/>
    <property type="project" value="TreeGrafter"/>
</dbReference>
<evidence type="ECO:0000313" key="10">
    <source>
        <dbReference type="Proteomes" id="UP000199199"/>
    </source>
</evidence>
<dbReference type="Pfam" id="PF19288">
    <property type="entry name" value="CofH_C"/>
    <property type="match status" value="1"/>
</dbReference>
<evidence type="ECO:0000256" key="6">
    <source>
        <dbReference type="ARBA" id="ARBA00023014"/>
    </source>
</evidence>
<keyword evidence="2" id="KW-0004">4Fe-4S</keyword>
<evidence type="ECO:0000256" key="2">
    <source>
        <dbReference type="ARBA" id="ARBA00022485"/>
    </source>
</evidence>
<keyword evidence="5" id="KW-0408">Iron</keyword>
<keyword evidence="4" id="KW-0479">Metal-binding</keyword>
<reference evidence="10" key="1">
    <citation type="submission" date="2016-10" db="EMBL/GenBank/DDBJ databases">
        <authorList>
            <person name="Varghese N."/>
            <person name="Submissions S."/>
        </authorList>
    </citation>
    <scope>NUCLEOTIDE SEQUENCE [LARGE SCALE GENOMIC DNA]</scope>
    <source>
        <strain evidence="10">DSM 22427</strain>
    </source>
</reference>